<dbReference type="Proteomes" id="UP001279734">
    <property type="component" value="Unassembled WGS sequence"/>
</dbReference>
<name>A0AAD3Y4R2_NEPGR</name>
<evidence type="ECO:0000313" key="3">
    <source>
        <dbReference type="Proteomes" id="UP001279734"/>
    </source>
</evidence>
<keyword evidence="3" id="KW-1185">Reference proteome</keyword>
<comment type="caution">
    <text evidence="2">The sequence shown here is derived from an EMBL/GenBank/DDBJ whole genome shotgun (WGS) entry which is preliminary data.</text>
</comment>
<feature type="transmembrane region" description="Helical" evidence="1">
    <location>
        <begin position="30"/>
        <end position="51"/>
    </location>
</feature>
<protein>
    <submittedName>
        <fullName evidence="2">Uncharacterized protein</fullName>
    </submittedName>
</protein>
<proteinExistence type="predicted"/>
<keyword evidence="1" id="KW-1133">Transmembrane helix</keyword>
<evidence type="ECO:0000313" key="2">
    <source>
        <dbReference type="EMBL" id="GMH29532.1"/>
    </source>
</evidence>
<organism evidence="2 3">
    <name type="scientific">Nepenthes gracilis</name>
    <name type="common">Slender pitcher plant</name>
    <dbReference type="NCBI Taxonomy" id="150966"/>
    <lineage>
        <taxon>Eukaryota</taxon>
        <taxon>Viridiplantae</taxon>
        <taxon>Streptophyta</taxon>
        <taxon>Embryophyta</taxon>
        <taxon>Tracheophyta</taxon>
        <taxon>Spermatophyta</taxon>
        <taxon>Magnoliopsida</taxon>
        <taxon>eudicotyledons</taxon>
        <taxon>Gunneridae</taxon>
        <taxon>Pentapetalae</taxon>
        <taxon>Caryophyllales</taxon>
        <taxon>Nepenthaceae</taxon>
        <taxon>Nepenthes</taxon>
    </lineage>
</organism>
<dbReference type="EMBL" id="BSYO01000036">
    <property type="protein sequence ID" value="GMH29532.1"/>
    <property type="molecule type" value="Genomic_DNA"/>
</dbReference>
<gene>
    <name evidence="2" type="ORF">Nepgr_031375</name>
</gene>
<reference evidence="2" key="1">
    <citation type="submission" date="2023-05" db="EMBL/GenBank/DDBJ databases">
        <title>Nepenthes gracilis genome sequencing.</title>
        <authorList>
            <person name="Fukushima K."/>
        </authorList>
    </citation>
    <scope>NUCLEOTIDE SEQUENCE</scope>
    <source>
        <strain evidence="2">SING2019-196</strain>
    </source>
</reference>
<dbReference type="AlphaFoldDB" id="A0AAD3Y4R2"/>
<keyword evidence="1" id="KW-0812">Transmembrane</keyword>
<sequence length="146" mass="16873">MPDVAAHLLSGSCTNLLRCLRFMPDLDEIMVLHLVLLHLPAIGLLNVTAWFPGQRFRDSWRWNIEFGLLRLRCFLNWLIWARGGCWRRIWIRLQPGTAFCIFISADCRTGDCITVLQNAVYVAVGLSVYDLVLCFRRITLFALVFD</sequence>
<accession>A0AAD3Y4R2</accession>
<evidence type="ECO:0000256" key="1">
    <source>
        <dbReference type="SAM" id="Phobius"/>
    </source>
</evidence>
<keyword evidence="1" id="KW-0472">Membrane</keyword>